<evidence type="ECO:0000256" key="2">
    <source>
        <dbReference type="ARBA" id="ARBA00007413"/>
    </source>
</evidence>
<dbReference type="Pfam" id="PF02854">
    <property type="entry name" value="MIF4G"/>
    <property type="match status" value="1"/>
</dbReference>
<name>A0A6P8WKZ7_DROAB</name>
<evidence type="ECO:0000256" key="6">
    <source>
        <dbReference type="ARBA" id="ARBA00023042"/>
    </source>
</evidence>
<reference evidence="15" key="1">
    <citation type="submission" date="2025-08" db="UniProtKB">
        <authorList>
            <consortium name="RefSeq"/>
        </authorList>
    </citation>
    <scope>IDENTIFICATION</scope>
    <source>
        <strain evidence="15">15112-1751.03</strain>
        <tissue evidence="15">Whole Adult</tissue>
    </source>
</reference>
<dbReference type="InterPro" id="IPR015172">
    <property type="entry name" value="MIF4G-like_typ-1"/>
</dbReference>
<dbReference type="PANTHER" id="PTHR12412">
    <property type="entry name" value="CAP BINDING PROTEIN"/>
    <property type="match status" value="1"/>
</dbReference>
<dbReference type="Gene3D" id="1.25.40.180">
    <property type="match status" value="3"/>
</dbReference>
<dbReference type="AlphaFoldDB" id="A0A6P8WKZ7"/>
<keyword evidence="6" id="KW-0506">mRNA capping</keyword>
<comment type="similarity">
    <text evidence="2">Belongs to the NCBP1 family.</text>
</comment>
<sequence>MNRRRQCTMEEDVEMSERPAKRHRRECDSLELMLRIEKLLVMLSDQHGDMRHDAIEDLSSLVCDTKQLRKIQILRIVCSCVATHPMQTGVYATFLSLVNVRDYEFGCETVNYLQRQFVKHLKLGEWSEARSLLLLLADLVNANLVTVGSMMQLLSKLLDVCDEEESPQARRDFFAYLVMSALPLVGREFYEKKEMALQVLIKRLQLYMSKERCAPERSVAMLHIWSHREMPQQEYLELLWQQLLRLERSNWIEQQLLRPHLAFDDRLSTALQHVLPTQELPPQLGAVATSTIRYPKTRLGFRLFEPSDAPSNLRLPEELDIERYVLESHILELLQLHHLERKLCANQMLIYAASKPQLAVEHCIVEVLLGQMLQLPQAPYLIINYGSIIIELCKQQPSQFSQIVAQAVDVLFTQLEFMSVSSLDRFVMWFSHHLSNFRYQWNWQDWECCTRLPPLHPSPMFVRELFKRCMRLSYREYIVQLVPDSYAALLPPPPDHVFKYIDQLLPGASLANHVLQAIRGKSSVLSVGGLVEEADLEVDLKINVFMQCCLHLGCKSFTHVFAILAKFQPVLQMLVHNEDNQLAILSAISEVWATNDHLQLVLVEKMLKTQLVKANVIVDWIFGQPEQLCHMYLWEVIESIIKFTKNQSTQDTNEPSLQQQGFNELFIYVVQWCAKVLTEHEMSYEQKETDYWTHWVLGRLQSLLFNHMEDVRGISQQLAQVAAQWEHCKRLPKLIESYLAYIQ</sequence>
<dbReference type="Proteomes" id="UP000515160">
    <property type="component" value="Chromosome 2L"/>
</dbReference>
<dbReference type="InterPro" id="IPR015174">
    <property type="entry name" value="MIF4G-like_typ-2"/>
</dbReference>
<dbReference type="GO" id="GO:0005634">
    <property type="term" value="C:nucleus"/>
    <property type="evidence" value="ECO:0007669"/>
    <property type="project" value="UniProtKB-SubCell"/>
</dbReference>
<keyword evidence="9" id="KW-0539">Nucleus</keyword>
<dbReference type="GO" id="GO:0008380">
    <property type="term" value="P:RNA splicing"/>
    <property type="evidence" value="ECO:0007669"/>
    <property type="project" value="UniProtKB-KW"/>
</dbReference>
<evidence type="ECO:0000256" key="11">
    <source>
        <dbReference type="ARBA" id="ARBA00030965"/>
    </source>
</evidence>
<dbReference type="GO" id="GO:0031047">
    <property type="term" value="P:regulatory ncRNA-mediated gene silencing"/>
    <property type="evidence" value="ECO:0007669"/>
    <property type="project" value="UniProtKB-KW"/>
</dbReference>
<feature type="region of interest" description="Disordered" evidence="12">
    <location>
        <begin position="1"/>
        <end position="20"/>
    </location>
</feature>
<gene>
    <name evidence="15" type="primary">LOC117564016</name>
</gene>
<evidence type="ECO:0000313" key="14">
    <source>
        <dbReference type="Proteomes" id="UP000515160"/>
    </source>
</evidence>
<organism evidence="14 15">
    <name type="scientific">Drosophila albomicans</name>
    <name type="common">Fruit fly</name>
    <dbReference type="NCBI Taxonomy" id="7291"/>
    <lineage>
        <taxon>Eukaryota</taxon>
        <taxon>Metazoa</taxon>
        <taxon>Ecdysozoa</taxon>
        <taxon>Arthropoda</taxon>
        <taxon>Hexapoda</taxon>
        <taxon>Insecta</taxon>
        <taxon>Pterygota</taxon>
        <taxon>Neoptera</taxon>
        <taxon>Endopterygota</taxon>
        <taxon>Diptera</taxon>
        <taxon>Brachycera</taxon>
        <taxon>Muscomorpha</taxon>
        <taxon>Ephydroidea</taxon>
        <taxon>Drosophilidae</taxon>
        <taxon>Drosophila</taxon>
    </lineage>
</organism>
<dbReference type="GO" id="GO:0006370">
    <property type="term" value="P:7-methylguanosine mRNA capping"/>
    <property type="evidence" value="ECO:0007669"/>
    <property type="project" value="UniProtKB-KW"/>
</dbReference>
<evidence type="ECO:0000256" key="8">
    <source>
        <dbReference type="ARBA" id="ARBA00023187"/>
    </source>
</evidence>
<protein>
    <recommendedName>
        <fullName evidence="4">Nuclear cap-binding protein subunit 1</fullName>
    </recommendedName>
    <alternativeName>
        <fullName evidence="11">80 kDa nuclear cap-binding protein</fullName>
    </alternativeName>
</protein>
<dbReference type="OrthoDB" id="10252707at2759"/>
<evidence type="ECO:0000256" key="4">
    <source>
        <dbReference type="ARBA" id="ARBA00019879"/>
    </source>
</evidence>
<evidence type="ECO:0000313" key="15">
    <source>
        <dbReference type="RefSeq" id="XP_034098505.1"/>
    </source>
</evidence>
<dbReference type="GO" id="GO:0000339">
    <property type="term" value="F:RNA cap binding"/>
    <property type="evidence" value="ECO:0007669"/>
    <property type="project" value="InterPro"/>
</dbReference>
<dbReference type="InterPro" id="IPR016024">
    <property type="entry name" value="ARM-type_fold"/>
</dbReference>
<evidence type="ECO:0000256" key="3">
    <source>
        <dbReference type="ARBA" id="ARBA00011361"/>
    </source>
</evidence>
<dbReference type="SMART" id="SM00543">
    <property type="entry name" value="MIF4G"/>
    <property type="match status" value="1"/>
</dbReference>
<evidence type="ECO:0000256" key="5">
    <source>
        <dbReference type="ARBA" id="ARBA00022664"/>
    </source>
</evidence>
<keyword evidence="7" id="KW-0943">RNA-mediated gene silencing</keyword>
<evidence type="ECO:0000256" key="12">
    <source>
        <dbReference type="SAM" id="MobiDB-lite"/>
    </source>
</evidence>
<dbReference type="InterPro" id="IPR003890">
    <property type="entry name" value="MIF4G-like_typ-3"/>
</dbReference>
<evidence type="ECO:0000256" key="9">
    <source>
        <dbReference type="ARBA" id="ARBA00023242"/>
    </source>
</evidence>
<evidence type="ECO:0000256" key="7">
    <source>
        <dbReference type="ARBA" id="ARBA00023158"/>
    </source>
</evidence>
<evidence type="ECO:0000259" key="13">
    <source>
        <dbReference type="SMART" id="SM00543"/>
    </source>
</evidence>
<accession>A0A6P8WKZ7</accession>
<comment type="subcellular location">
    <subcellularLocation>
        <location evidence="1">Nucleus</location>
    </subcellularLocation>
</comment>
<dbReference type="GeneID" id="117564016"/>
<dbReference type="Pfam" id="PF09088">
    <property type="entry name" value="MIF4G_like"/>
    <property type="match status" value="1"/>
</dbReference>
<proteinExistence type="inferred from homology"/>
<comment type="subunit">
    <text evidence="3">Component of the nuclear cap-binding complex (CBC), a heterodimer composed of Cbp80 and Cbp20 that interacts with m7GpppG-capped RNA.</text>
</comment>
<evidence type="ECO:0000256" key="1">
    <source>
        <dbReference type="ARBA" id="ARBA00004123"/>
    </source>
</evidence>
<evidence type="ECO:0000256" key="10">
    <source>
        <dbReference type="ARBA" id="ARBA00024736"/>
    </source>
</evidence>
<keyword evidence="14" id="KW-1185">Reference proteome</keyword>
<dbReference type="PANTHER" id="PTHR12412:SF2">
    <property type="entry name" value="NUCLEAR CAP-BINDING PROTEIN SUBUNIT 1"/>
    <property type="match status" value="1"/>
</dbReference>
<dbReference type="GO" id="GO:0003729">
    <property type="term" value="F:mRNA binding"/>
    <property type="evidence" value="ECO:0007669"/>
    <property type="project" value="TreeGrafter"/>
</dbReference>
<keyword evidence="5" id="KW-0507">mRNA processing</keyword>
<dbReference type="GO" id="GO:0005846">
    <property type="term" value="C:nuclear cap binding complex"/>
    <property type="evidence" value="ECO:0007669"/>
    <property type="project" value="InterPro"/>
</dbReference>
<dbReference type="RefSeq" id="XP_034098505.1">
    <property type="nucleotide sequence ID" value="XM_034242614.2"/>
</dbReference>
<dbReference type="GO" id="GO:0000184">
    <property type="term" value="P:nuclear-transcribed mRNA catabolic process, nonsense-mediated decay"/>
    <property type="evidence" value="ECO:0007669"/>
    <property type="project" value="TreeGrafter"/>
</dbReference>
<dbReference type="InterPro" id="IPR027159">
    <property type="entry name" value="CBP80"/>
</dbReference>
<dbReference type="Pfam" id="PF09090">
    <property type="entry name" value="MIF4G_like_2"/>
    <property type="match status" value="1"/>
</dbReference>
<keyword evidence="8" id="KW-0508">mRNA splicing</keyword>
<comment type="function">
    <text evidence="10">Component of the cap-binding complex (CBC), which binds cotranscriptionally to the 5'-cap of pre-mRNAs and is involved in various processes such as pre-mRNA splicing and RNA-mediated gene silencing (RNAi). The CBC complex is involved in miRNA-mediated RNA interference via its interaction with Ars2 and is required for primary microRNAs (miRNAs) processing. Also involved in innate immunity via the short interfering RNAs (siRNAs) processing machinery by restricting the viral RNA production. In the CBC complex, Cbp80 does not bind directly capped RNAs (m7GpppG-capped RNA) but is required to stabilize the movement of the N-terminal loop of Cbp20 and lock the CBC into a high affinity cap-binding state with the cap structure.</text>
</comment>
<dbReference type="GO" id="GO:0006406">
    <property type="term" value="P:mRNA export from nucleus"/>
    <property type="evidence" value="ECO:0007669"/>
    <property type="project" value="InterPro"/>
</dbReference>
<dbReference type="SUPFAM" id="SSF48371">
    <property type="entry name" value="ARM repeat"/>
    <property type="match status" value="3"/>
</dbReference>
<feature type="domain" description="MIF4G" evidence="13">
    <location>
        <begin position="33"/>
        <end position="247"/>
    </location>
</feature>